<evidence type="ECO:0000256" key="1">
    <source>
        <dbReference type="ARBA" id="ARBA00004651"/>
    </source>
</evidence>
<feature type="transmembrane region" description="Helical" evidence="8">
    <location>
        <begin position="92"/>
        <end position="111"/>
    </location>
</feature>
<feature type="transmembrane region" description="Helical" evidence="8">
    <location>
        <begin position="147"/>
        <end position="168"/>
    </location>
</feature>
<gene>
    <name evidence="10" type="ORF">HNR46_002448</name>
</gene>
<dbReference type="Pfam" id="PF02080">
    <property type="entry name" value="TrkA_C"/>
    <property type="match status" value="1"/>
</dbReference>
<dbReference type="GO" id="GO:0006813">
    <property type="term" value="P:potassium ion transport"/>
    <property type="evidence" value="ECO:0007669"/>
    <property type="project" value="InterPro"/>
</dbReference>
<dbReference type="Proteomes" id="UP000557717">
    <property type="component" value="Unassembled WGS sequence"/>
</dbReference>
<proteinExistence type="inferred from homology"/>
<dbReference type="PROSITE" id="PS51202">
    <property type="entry name" value="RCK_C"/>
    <property type="match status" value="2"/>
</dbReference>
<sequence length="535" mass="57138">MNSIQILLGNPLFALFIVIGAGLLLGSVKIKGLSLGSSGVLFTGLLCGHLGFTLPDIVGTIGLVLFVYCVGISAGGRFFGALAREGATLAKMAIVIVALGALVTWGCHTWMKIPVDLAVGIFAGALTSTPALAAGTEGLGDAGSNVIIGYGIAYPFGVIGVVLFVQLMPRLMRQDLDKEAEDYKQENEHYNSVLTSLVEVNNPNLYGKSISDVVTRVMGAVQISRKLEGERLVPLRYDDVFAEGQHLFVIGRQKDMDLAIDFLGHKSDRPFIKDVENQQRRLVVTNAAIVGLELQQLQALREYGVMISRVTRMDVTFVPTPDTRIQRRDLFTTVGNPEDLDRFAKAIGHRSQAFDETDLLSLSVGIALGVMVGMIPFALPGTEGITLGMAGGPLFVALLLGHVGKIGRVVGHIPRPTRQLLQELGLVFFLANAGVKGGASMVETLMKYGPILFLAGVLITLVPMVLTYVFAKRLFKVNNLQALGGICGGMTSTPALGALTARTDSQLPVLSYATAYPVALIVMTVFAKLLIAVMQ</sequence>
<dbReference type="Gene3D" id="3.30.70.1450">
    <property type="entry name" value="Regulator of K+ conductance, C-terminal domain"/>
    <property type="match status" value="1"/>
</dbReference>
<keyword evidence="11" id="KW-1185">Reference proteome</keyword>
<keyword evidence="4" id="KW-1003">Cell membrane</keyword>
<evidence type="ECO:0000256" key="8">
    <source>
        <dbReference type="SAM" id="Phobius"/>
    </source>
</evidence>
<organism evidence="10 11">
    <name type="scientific">Haloferula luteola</name>
    <dbReference type="NCBI Taxonomy" id="595692"/>
    <lineage>
        <taxon>Bacteria</taxon>
        <taxon>Pseudomonadati</taxon>
        <taxon>Verrucomicrobiota</taxon>
        <taxon>Verrucomicrobiia</taxon>
        <taxon>Verrucomicrobiales</taxon>
        <taxon>Verrucomicrobiaceae</taxon>
        <taxon>Haloferula</taxon>
    </lineage>
</organism>
<feature type="transmembrane region" description="Helical" evidence="8">
    <location>
        <begin position="513"/>
        <end position="533"/>
    </location>
</feature>
<comment type="subcellular location">
    <subcellularLocation>
        <location evidence="1">Cell membrane</location>
        <topology evidence="1">Multi-pass membrane protein</topology>
    </subcellularLocation>
</comment>
<evidence type="ECO:0000256" key="2">
    <source>
        <dbReference type="ARBA" id="ARBA00009854"/>
    </source>
</evidence>
<dbReference type="GO" id="GO:0008324">
    <property type="term" value="F:monoatomic cation transmembrane transporter activity"/>
    <property type="evidence" value="ECO:0007669"/>
    <property type="project" value="InterPro"/>
</dbReference>
<protein>
    <submittedName>
        <fullName evidence="10">Putative transport protein</fullName>
    </submittedName>
</protein>
<feature type="transmembrane region" description="Helical" evidence="8">
    <location>
        <begin position="32"/>
        <end position="51"/>
    </location>
</feature>
<keyword evidence="7 8" id="KW-0472">Membrane</keyword>
<evidence type="ECO:0000256" key="6">
    <source>
        <dbReference type="ARBA" id="ARBA00022989"/>
    </source>
</evidence>
<dbReference type="AlphaFoldDB" id="A0A840V2I9"/>
<comment type="caution">
    <text evidence="10">The sequence shown here is derived from an EMBL/GenBank/DDBJ whole genome shotgun (WGS) entry which is preliminary data.</text>
</comment>
<evidence type="ECO:0000313" key="11">
    <source>
        <dbReference type="Proteomes" id="UP000557717"/>
    </source>
</evidence>
<feature type="transmembrane region" description="Helical" evidence="8">
    <location>
        <begin position="448"/>
        <end position="470"/>
    </location>
</feature>
<reference evidence="10 11" key="1">
    <citation type="submission" date="2020-08" db="EMBL/GenBank/DDBJ databases">
        <title>Genomic Encyclopedia of Type Strains, Phase IV (KMG-IV): sequencing the most valuable type-strain genomes for metagenomic binning, comparative biology and taxonomic classification.</title>
        <authorList>
            <person name="Goeker M."/>
        </authorList>
    </citation>
    <scope>NUCLEOTIDE SEQUENCE [LARGE SCALE GENOMIC DNA]</scope>
    <source>
        <strain evidence="10 11">YC6886</strain>
    </source>
</reference>
<evidence type="ECO:0000313" key="10">
    <source>
        <dbReference type="EMBL" id="MBB5352205.1"/>
    </source>
</evidence>
<evidence type="ECO:0000259" key="9">
    <source>
        <dbReference type="PROSITE" id="PS51202"/>
    </source>
</evidence>
<keyword evidence="5 8" id="KW-0812">Transmembrane</keyword>
<dbReference type="PANTHER" id="PTHR30445:SF3">
    <property type="entry name" value="TRANSPORT PROTEIN YIDE-RELATED"/>
    <property type="match status" value="1"/>
</dbReference>
<dbReference type="RefSeq" id="WP_184019042.1">
    <property type="nucleotide sequence ID" value="NZ_JACHFD010000011.1"/>
</dbReference>
<dbReference type="InterPro" id="IPR050144">
    <property type="entry name" value="AAE_transporter"/>
</dbReference>
<dbReference type="Pfam" id="PF06826">
    <property type="entry name" value="Asp-Al_Ex"/>
    <property type="match status" value="2"/>
</dbReference>
<dbReference type="InterPro" id="IPR006037">
    <property type="entry name" value="RCK_C"/>
</dbReference>
<feature type="transmembrane region" description="Helical" evidence="8">
    <location>
        <begin position="424"/>
        <end position="442"/>
    </location>
</feature>
<name>A0A840V2I9_9BACT</name>
<keyword evidence="3" id="KW-0813">Transport</keyword>
<evidence type="ECO:0000256" key="3">
    <source>
        <dbReference type="ARBA" id="ARBA00022448"/>
    </source>
</evidence>
<evidence type="ECO:0000256" key="5">
    <source>
        <dbReference type="ARBA" id="ARBA00022692"/>
    </source>
</evidence>
<evidence type="ECO:0000256" key="4">
    <source>
        <dbReference type="ARBA" id="ARBA00022475"/>
    </source>
</evidence>
<keyword evidence="6 8" id="KW-1133">Transmembrane helix</keyword>
<dbReference type="InterPro" id="IPR036721">
    <property type="entry name" value="RCK_C_sf"/>
</dbReference>
<comment type="similarity">
    <text evidence="2">Belongs to the AAE transporter (TC 2.A.81) family.</text>
</comment>
<evidence type="ECO:0000256" key="7">
    <source>
        <dbReference type="ARBA" id="ARBA00023136"/>
    </source>
</evidence>
<feature type="domain" description="RCK C-terminal" evidence="9">
    <location>
        <begin position="266"/>
        <end position="349"/>
    </location>
</feature>
<feature type="transmembrane region" description="Helical" evidence="8">
    <location>
        <begin position="57"/>
        <end position="80"/>
    </location>
</feature>
<dbReference type="NCBIfam" id="TIGR01625">
    <property type="entry name" value="YidE_YbjL_dupl"/>
    <property type="match status" value="2"/>
</dbReference>
<feature type="transmembrane region" description="Helical" evidence="8">
    <location>
        <begin position="6"/>
        <end position="25"/>
    </location>
</feature>
<dbReference type="SUPFAM" id="SSF116726">
    <property type="entry name" value="TrkA C-terminal domain-like"/>
    <property type="match status" value="1"/>
</dbReference>
<dbReference type="GO" id="GO:0005886">
    <property type="term" value="C:plasma membrane"/>
    <property type="evidence" value="ECO:0007669"/>
    <property type="project" value="UniProtKB-SubCell"/>
</dbReference>
<dbReference type="PANTHER" id="PTHR30445">
    <property type="entry name" value="K(+)_H(+) ANTIPORTER SUBUNIT KHTT"/>
    <property type="match status" value="1"/>
</dbReference>
<feature type="transmembrane region" description="Helical" evidence="8">
    <location>
        <begin position="482"/>
        <end position="501"/>
    </location>
</feature>
<feature type="domain" description="RCK C-terminal" evidence="9">
    <location>
        <begin position="181"/>
        <end position="265"/>
    </location>
</feature>
<accession>A0A840V2I9</accession>
<feature type="transmembrane region" description="Helical" evidence="8">
    <location>
        <begin position="385"/>
        <end position="403"/>
    </location>
</feature>
<dbReference type="EMBL" id="JACHFD010000011">
    <property type="protein sequence ID" value="MBB5352205.1"/>
    <property type="molecule type" value="Genomic_DNA"/>
</dbReference>
<feature type="transmembrane region" description="Helical" evidence="8">
    <location>
        <begin position="359"/>
        <end position="379"/>
    </location>
</feature>
<dbReference type="InterPro" id="IPR006512">
    <property type="entry name" value="YidE_YbjL"/>
</dbReference>